<dbReference type="PANTHER" id="PTHR13561:SF20">
    <property type="entry name" value="DNA TOPOISOMERASE 2-BINDING PROTEIN 1"/>
    <property type="match status" value="1"/>
</dbReference>
<evidence type="ECO:0000256" key="1">
    <source>
        <dbReference type="ARBA" id="ARBA00022737"/>
    </source>
</evidence>
<dbReference type="PANTHER" id="PTHR13561">
    <property type="entry name" value="DNA REPLICATION REGULATOR DPB11-RELATED"/>
    <property type="match status" value="1"/>
</dbReference>
<name>A0A438N628_EXOME</name>
<dbReference type="OrthoDB" id="251770at2759"/>
<feature type="domain" description="BRCT" evidence="3">
    <location>
        <begin position="104"/>
        <end position="193"/>
    </location>
</feature>
<dbReference type="Gene3D" id="3.40.50.10190">
    <property type="entry name" value="BRCT domain"/>
    <property type="match status" value="4"/>
</dbReference>
<dbReference type="SMART" id="SM00292">
    <property type="entry name" value="BRCT"/>
    <property type="match status" value="4"/>
</dbReference>
<dbReference type="CDD" id="cd18433">
    <property type="entry name" value="BRCT_Rad4_rpt3"/>
    <property type="match status" value="1"/>
</dbReference>
<feature type="compositionally biased region" description="Basic and acidic residues" evidence="2">
    <location>
        <begin position="651"/>
        <end position="663"/>
    </location>
</feature>
<feature type="compositionally biased region" description="Basic and acidic residues" evidence="2">
    <location>
        <begin position="511"/>
        <end position="521"/>
    </location>
</feature>
<dbReference type="GO" id="GO:0007095">
    <property type="term" value="P:mitotic G2 DNA damage checkpoint signaling"/>
    <property type="evidence" value="ECO:0007669"/>
    <property type="project" value="TreeGrafter"/>
</dbReference>
<feature type="domain" description="BRCT" evidence="3">
    <location>
        <begin position="408"/>
        <end position="493"/>
    </location>
</feature>
<dbReference type="GO" id="GO:0033314">
    <property type="term" value="P:mitotic DNA replication checkpoint signaling"/>
    <property type="evidence" value="ECO:0007669"/>
    <property type="project" value="TreeGrafter"/>
</dbReference>
<feature type="region of interest" description="Disordered" evidence="2">
    <location>
        <begin position="498"/>
        <end position="674"/>
    </location>
</feature>
<feature type="compositionally biased region" description="Basic and acidic residues" evidence="2">
    <location>
        <begin position="819"/>
        <end position="828"/>
    </location>
</feature>
<accession>A0A438N628</accession>
<dbReference type="InterPro" id="IPR001357">
    <property type="entry name" value="BRCT_dom"/>
</dbReference>
<dbReference type="InterPro" id="IPR036420">
    <property type="entry name" value="BRCT_dom_sf"/>
</dbReference>
<feature type="region of interest" description="Disordered" evidence="2">
    <location>
        <begin position="191"/>
        <end position="231"/>
    </location>
</feature>
<evidence type="ECO:0000256" key="2">
    <source>
        <dbReference type="SAM" id="MobiDB-lite"/>
    </source>
</evidence>
<evidence type="ECO:0000259" key="3">
    <source>
        <dbReference type="PROSITE" id="PS50172"/>
    </source>
</evidence>
<proteinExistence type="predicted"/>
<evidence type="ECO:0000313" key="5">
    <source>
        <dbReference type="Proteomes" id="UP000288859"/>
    </source>
</evidence>
<feature type="compositionally biased region" description="Basic and acidic residues" evidence="2">
    <location>
        <begin position="548"/>
        <end position="559"/>
    </location>
</feature>
<dbReference type="InterPro" id="IPR059215">
    <property type="entry name" value="BRCT2_TopBP1-like"/>
</dbReference>
<feature type="region of interest" description="Disordered" evidence="2">
    <location>
        <begin position="688"/>
        <end position="743"/>
    </location>
</feature>
<reference evidence="4 5" key="1">
    <citation type="submission" date="2017-03" db="EMBL/GenBank/DDBJ databases">
        <title>Genomes of endolithic fungi from Antarctica.</title>
        <authorList>
            <person name="Coleine C."/>
            <person name="Masonjones S."/>
            <person name="Stajich J.E."/>
        </authorList>
    </citation>
    <scope>NUCLEOTIDE SEQUENCE [LARGE SCALE GENOMIC DNA]</scope>
    <source>
        <strain evidence="4 5">CCFEE 6314</strain>
    </source>
</reference>
<dbReference type="VEuPathDB" id="FungiDB:PV10_04194"/>
<dbReference type="SUPFAM" id="SSF52113">
    <property type="entry name" value="BRCT domain"/>
    <property type="match status" value="4"/>
</dbReference>
<dbReference type="GO" id="GO:0006270">
    <property type="term" value="P:DNA replication initiation"/>
    <property type="evidence" value="ECO:0007669"/>
    <property type="project" value="TreeGrafter"/>
</dbReference>
<evidence type="ECO:0000313" key="4">
    <source>
        <dbReference type="EMBL" id="RVX71190.1"/>
    </source>
</evidence>
<feature type="compositionally biased region" description="Polar residues" evidence="2">
    <location>
        <begin position="630"/>
        <end position="650"/>
    </location>
</feature>
<dbReference type="Pfam" id="PF12738">
    <property type="entry name" value="PTCB-BRCT"/>
    <property type="match status" value="2"/>
</dbReference>
<protein>
    <recommendedName>
        <fullName evidence="3">BRCT domain-containing protein</fullName>
    </recommendedName>
</protein>
<dbReference type="EMBL" id="NAJM01000018">
    <property type="protein sequence ID" value="RVX71190.1"/>
    <property type="molecule type" value="Genomic_DNA"/>
</dbReference>
<feature type="domain" description="BRCT" evidence="3">
    <location>
        <begin position="9"/>
        <end position="82"/>
    </location>
</feature>
<dbReference type="Pfam" id="PF00533">
    <property type="entry name" value="BRCT"/>
    <property type="match status" value="1"/>
</dbReference>
<comment type="caution">
    <text evidence="4">The sequence shown here is derived from an EMBL/GenBank/DDBJ whole genome shotgun (WGS) entry which is preliminary data.</text>
</comment>
<feature type="region of interest" description="Disordered" evidence="2">
    <location>
        <begin position="780"/>
        <end position="887"/>
    </location>
</feature>
<sequence>MAPSAPRASAERPLQGAVLCFTSVSPEERTQYAEIALQMGAEHKLDLTSDTTHLIVGSTDTMKYKYVAKEREDIKVLRPEWIEAIRDRWMNDRPMNLQELAGEFRVPTLAGLKICITGFEDLLFRAQLQKNVIENGGEYTGDLTKDVTHLIAASAQGKKYEYGMQWQKKVVSLQWYKDSLERGMQLDETLYHPTTPPNEQGVGAWNRKPKSISFTEKRPRDEPAGPEPSRKLRRTASARLGSQNQSLWTDIVGGSGHDETHSSRPDLKAAVSMPDLSKDGLTREATRVNKAKADYSNKSNAGFFYSCTFSIYGFDAKKRVHLQNILVQNSGTIVEDLTQMESDDLARALILVPHDIRKANKSALRLPQATKPIVSEFWLERCMLEKTFIEPHNYALGQVLMEPGIPGMTDLSVNATGFDGLETMHISKIIKLVGGKYVEVFTASVSILICKGRDVNNEKLQLARHCGIPVVTAEWLYSTMKSRQKAVIRNYLIQDLGKQGSGSRPVVGKTSKHEAAEKEYVEVSTIPIQRKKGHHESEQARGQQSAGKAKDDAGTRTKADSSWVLVHTDPEHSLTTDSGKTSSFPSEGSGTGTGNHGQRAPTGEVSEHSPLQEISSNSPGKKTVGPGSKMPSSDSQRGSCDEVNSLTEPRQTLDDEPTFKGRNQEVMQGAEVGTGSVQAINGAIRELLEQQAKKSQSSNKESDRAGKKGRLVGRALSNLSNSSMTSKRCSRASSVDSMNTDGMGSEIVSLQSIKAGREMGSGGEKVGFSFMGRAKSTLSGYKPVKYGTEDPDVGNRPDEMDSVGPPMTQLGYEDPEEAVALREKLAESRRKRSKLSQKEDDPKPRAQSKVQRKIQDDDVLVGGAGWGAGRRTRNKPRGIPDQEMANF</sequence>
<organism evidence="4 5">
    <name type="scientific">Exophiala mesophila</name>
    <name type="common">Black yeast-like fungus</name>
    <dbReference type="NCBI Taxonomy" id="212818"/>
    <lineage>
        <taxon>Eukaryota</taxon>
        <taxon>Fungi</taxon>
        <taxon>Dikarya</taxon>
        <taxon>Ascomycota</taxon>
        <taxon>Pezizomycotina</taxon>
        <taxon>Eurotiomycetes</taxon>
        <taxon>Chaetothyriomycetidae</taxon>
        <taxon>Chaetothyriales</taxon>
        <taxon>Herpotrichiellaceae</taxon>
        <taxon>Exophiala</taxon>
    </lineage>
</organism>
<dbReference type="Proteomes" id="UP000288859">
    <property type="component" value="Unassembled WGS sequence"/>
</dbReference>
<feature type="compositionally biased region" description="Polar residues" evidence="2">
    <location>
        <begin position="717"/>
        <end position="743"/>
    </location>
</feature>
<dbReference type="CDD" id="cd17731">
    <property type="entry name" value="BRCT_TopBP1_rpt2_like"/>
    <property type="match status" value="1"/>
</dbReference>
<keyword evidence="1" id="KW-0677">Repeat</keyword>
<gene>
    <name evidence="4" type="ORF">B0A52_04764</name>
</gene>
<dbReference type="AlphaFoldDB" id="A0A438N628"/>
<dbReference type="PROSITE" id="PS50172">
    <property type="entry name" value="BRCT"/>
    <property type="match status" value="4"/>
</dbReference>
<feature type="compositionally biased region" description="Polar residues" evidence="2">
    <location>
        <begin position="575"/>
        <end position="588"/>
    </location>
</feature>
<feature type="domain" description="BRCT" evidence="3">
    <location>
        <begin position="299"/>
        <end position="396"/>
    </location>
</feature>